<dbReference type="AlphaFoldDB" id="X0WRE0"/>
<evidence type="ECO:0000313" key="1">
    <source>
        <dbReference type="EMBL" id="GAG33494.1"/>
    </source>
</evidence>
<accession>X0WRE0</accession>
<proteinExistence type="predicted"/>
<comment type="caution">
    <text evidence="1">The sequence shown here is derived from an EMBL/GenBank/DDBJ whole genome shotgun (WGS) entry which is preliminary data.</text>
</comment>
<gene>
    <name evidence="1" type="ORF">S01H1_61364</name>
</gene>
<sequence length="60" mass="6703">MENPNGDGGKKKPLELPCEEFRDWLHKKICETPTSEERNAYTSASIIFNSYLASIDGGVD</sequence>
<reference evidence="1" key="1">
    <citation type="journal article" date="2014" name="Front. Microbiol.">
        <title>High frequency of phylogenetically diverse reductive dehalogenase-homologous genes in deep subseafloor sedimentary metagenomes.</title>
        <authorList>
            <person name="Kawai M."/>
            <person name="Futagami T."/>
            <person name="Toyoda A."/>
            <person name="Takaki Y."/>
            <person name="Nishi S."/>
            <person name="Hori S."/>
            <person name="Arai W."/>
            <person name="Tsubouchi T."/>
            <person name="Morono Y."/>
            <person name="Uchiyama I."/>
            <person name="Ito T."/>
            <person name="Fujiyama A."/>
            <person name="Inagaki F."/>
            <person name="Takami H."/>
        </authorList>
    </citation>
    <scope>NUCLEOTIDE SEQUENCE</scope>
    <source>
        <strain evidence="1">Expedition CK06-06</strain>
    </source>
</reference>
<protein>
    <submittedName>
        <fullName evidence="1">Uncharacterized protein</fullName>
    </submittedName>
</protein>
<dbReference type="EMBL" id="BARS01040231">
    <property type="protein sequence ID" value="GAG33494.1"/>
    <property type="molecule type" value="Genomic_DNA"/>
</dbReference>
<name>X0WRE0_9ZZZZ</name>
<organism evidence="1">
    <name type="scientific">marine sediment metagenome</name>
    <dbReference type="NCBI Taxonomy" id="412755"/>
    <lineage>
        <taxon>unclassified sequences</taxon>
        <taxon>metagenomes</taxon>
        <taxon>ecological metagenomes</taxon>
    </lineage>
</organism>